<comment type="caution">
    <text evidence="1">The sequence shown here is derived from an EMBL/GenBank/DDBJ whole genome shotgun (WGS) entry which is preliminary data.</text>
</comment>
<protein>
    <recommendedName>
        <fullName evidence="3">Alpha/beta hydrolase</fullName>
    </recommendedName>
</protein>
<evidence type="ECO:0008006" key="3">
    <source>
        <dbReference type="Google" id="ProtNLM"/>
    </source>
</evidence>
<sequence>MQHRYMLKKDLMSHTWITMNYCKIWIRRIVKKSSIKWYNHFCRCTTIQKSISSQNRLVPMRSYIILQQNDIPNSQVIWLTPLLSVDKVYQTMLKSELGGSVFIGNKDPYYVEERFLKLEENLHLTLSLIPGANHSLEFENNTIQSIRVVETIIEELQKIIQ</sequence>
<dbReference type="Proteomes" id="UP000032076">
    <property type="component" value="Unassembled WGS sequence"/>
</dbReference>
<organism evidence="1 2">
    <name type="scientific">Caldibacillus thermoamylovorans</name>
    <dbReference type="NCBI Taxonomy" id="35841"/>
    <lineage>
        <taxon>Bacteria</taxon>
        <taxon>Bacillati</taxon>
        <taxon>Bacillota</taxon>
        <taxon>Bacilli</taxon>
        <taxon>Bacillales</taxon>
        <taxon>Bacillaceae</taxon>
        <taxon>Caldibacillus</taxon>
    </lineage>
</organism>
<name>A0ABD4A3B1_9BACI</name>
<evidence type="ECO:0000313" key="2">
    <source>
        <dbReference type="Proteomes" id="UP000032076"/>
    </source>
</evidence>
<accession>A0ABD4A3B1</accession>
<dbReference type="EMBL" id="JXLU01000128">
    <property type="protein sequence ID" value="KIO71413.1"/>
    <property type="molecule type" value="Genomic_DNA"/>
</dbReference>
<dbReference type="AlphaFoldDB" id="A0ABD4A3B1"/>
<gene>
    <name evidence="1" type="ORF">B4167_3744</name>
</gene>
<proteinExistence type="predicted"/>
<reference evidence="1 2" key="1">
    <citation type="submission" date="2015-01" db="EMBL/GenBank/DDBJ databases">
        <title>Draft Genome Sequences of Four Bacillus thermoamylovorans Strains, Isolated From Food Products.</title>
        <authorList>
            <person name="Krawcyk A.O."/>
            <person name="Berendsen E.M."/>
            <person name="Eijlander R.T."/>
            <person name="de Jong A."/>
            <person name="Wells-Bennik M."/>
            <person name="Kuipers O.P."/>
        </authorList>
    </citation>
    <scope>NUCLEOTIDE SEQUENCE [LARGE SCALE GENOMIC DNA]</scope>
    <source>
        <strain evidence="1 2">B4167</strain>
    </source>
</reference>
<evidence type="ECO:0000313" key="1">
    <source>
        <dbReference type="EMBL" id="KIO71413.1"/>
    </source>
</evidence>